<keyword evidence="2 5" id="KW-1133">Transmembrane helix</keyword>
<evidence type="ECO:0000256" key="4">
    <source>
        <dbReference type="SAM" id="MobiDB-lite"/>
    </source>
</evidence>
<dbReference type="PANTHER" id="PTHR28263:SF1">
    <property type="entry name" value="GOLGI TO ER TRAFFIC PROTEIN 2"/>
    <property type="match status" value="1"/>
</dbReference>
<dbReference type="AlphaFoldDB" id="A0A084AYN2"/>
<dbReference type="HOGENOM" id="CLU_819228_0_0_1"/>
<accession>A0A084AYN2</accession>
<feature type="transmembrane region" description="Helical" evidence="5">
    <location>
        <begin position="301"/>
        <end position="325"/>
    </location>
</feature>
<dbReference type="EMBL" id="KL648443">
    <property type="protein sequence ID" value="KEY70411.1"/>
    <property type="molecule type" value="Genomic_DNA"/>
</dbReference>
<evidence type="ECO:0000313" key="6">
    <source>
        <dbReference type="EMBL" id="KEY70411.1"/>
    </source>
</evidence>
<feature type="compositionally biased region" description="Low complexity" evidence="4">
    <location>
        <begin position="53"/>
        <end position="75"/>
    </location>
</feature>
<evidence type="ECO:0000313" key="7">
    <source>
        <dbReference type="Proteomes" id="UP000028045"/>
    </source>
</evidence>
<proteinExistence type="predicted"/>
<gene>
    <name evidence="6" type="ORF">S7711_06579</name>
</gene>
<feature type="compositionally biased region" description="Polar residues" evidence="4">
    <location>
        <begin position="1"/>
        <end position="10"/>
    </location>
</feature>
<keyword evidence="7" id="KW-1185">Reference proteome</keyword>
<evidence type="ECO:0008006" key="8">
    <source>
        <dbReference type="Google" id="ProtNLM"/>
    </source>
</evidence>
<sequence>MAEGVSTSSDAAAERAAEQARLRKERREAKIKAGGSSRLNKITGMGGRIVGETSAPSTPPTETTTTAPPLATTTSQPHSADPEEIDISQHFYNPGQDARQKFPASGPMGAPMEGPISEAQLRQMILGLDNPAGSSPSGPAQPDDLMSMMSQLMAAGAGGDQPGAGGFPGAGQSLFPGMPPFPGMPGMTPQQQAPPDPYKSLWRILHALVAISLGLYIILLTPFAGTKVEREREAIASDPLADEMQHHKRLFFWIFATAETVLLTTRLFLDSSRATPSGIVWTVVSYLPEPFKGYVTVALRYWQIFSTVRSDILACIFVLGVCSWWRG</sequence>
<dbReference type="OrthoDB" id="5393181at2759"/>
<organism evidence="6 7">
    <name type="scientific">Stachybotrys chartarum (strain CBS 109288 / IBT 7711)</name>
    <name type="common">Toxic black mold</name>
    <name type="synonym">Stilbospora chartarum</name>
    <dbReference type="NCBI Taxonomy" id="1280523"/>
    <lineage>
        <taxon>Eukaryota</taxon>
        <taxon>Fungi</taxon>
        <taxon>Dikarya</taxon>
        <taxon>Ascomycota</taxon>
        <taxon>Pezizomycotina</taxon>
        <taxon>Sordariomycetes</taxon>
        <taxon>Hypocreomycetidae</taxon>
        <taxon>Hypocreales</taxon>
        <taxon>Stachybotryaceae</taxon>
        <taxon>Stachybotrys</taxon>
    </lineage>
</organism>
<dbReference type="Pfam" id="PF08690">
    <property type="entry name" value="GET2"/>
    <property type="match status" value="1"/>
</dbReference>
<keyword evidence="3 5" id="KW-0472">Membrane</keyword>
<evidence type="ECO:0000256" key="5">
    <source>
        <dbReference type="SAM" id="Phobius"/>
    </source>
</evidence>
<protein>
    <recommendedName>
        <fullName evidence="8">GET complex subunit GET2</fullName>
    </recommendedName>
</protein>
<evidence type="ECO:0000256" key="2">
    <source>
        <dbReference type="ARBA" id="ARBA00022989"/>
    </source>
</evidence>
<feature type="region of interest" description="Disordered" evidence="4">
    <location>
        <begin position="1"/>
        <end position="81"/>
    </location>
</feature>
<feature type="transmembrane region" description="Helical" evidence="5">
    <location>
        <begin position="250"/>
        <end position="269"/>
    </location>
</feature>
<name>A0A084AYN2_STACB</name>
<feature type="compositionally biased region" description="Basic and acidic residues" evidence="4">
    <location>
        <begin position="12"/>
        <end position="31"/>
    </location>
</feature>
<evidence type="ECO:0000256" key="3">
    <source>
        <dbReference type="ARBA" id="ARBA00023136"/>
    </source>
</evidence>
<dbReference type="PANTHER" id="PTHR28263">
    <property type="entry name" value="GOLGI TO ER TRAFFIC PROTEIN 2"/>
    <property type="match status" value="1"/>
</dbReference>
<keyword evidence="1 5" id="KW-0812">Transmembrane</keyword>
<reference evidence="6 7" key="1">
    <citation type="journal article" date="2014" name="BMC Genomics">
        <title>Comparative genome sequencing reveals chemotype-specific gene clusters in the toxigenic black mold Stachybotrys.</title>
        <authorList>
            <person name="Semeiks J."/>
            <person name="Borek D."/>
            <person name="Otwinowski Z."/>
            <person name="Grishin N.V."/>
        </authorList>
    </citation>
    <scope>NUCLEOTIDE SEQUENCE [LARGE SCALE GENOMIC DNA]</scope>
    <source>
        <strain evidence="7">CBS 109288 / IBT 7711</strain>
    </source>
</reference>
<evidence type="ECO:0000256" key="1">
    <source>
        <dbReference type="ARBA" id="ARBA00022692"/>
    </source>
</evidence>
<dbReference type="GO" id="GO:0006890">
    <property type="term" value="P:retrograde vesicle-mediated transport, Golgi to endoplasmic reticulum"/>
    <property type="evidence" value="ECO:0007669"/>
    <property type="project" value="TreeGrafter"/>
</dbReference>
<dbReference type="InterPro" id="IPR028143">
    <property type="entry name" value="Get2/sif1"/>
</dbReference>
<feature type="transmembrane region" description="Helical" evidence="5">
    <location>
        <begin position="201"/>
        <end position="223"/>
    </location>
</feature>
<dbReference type="Proteomes" id="UP000028045">
    <property type="component" value="Unassembled WGS sequence"/>
</dbReference>